<dbReference type="PANTHER" id="PTHR43976:SF20">
    <property type="entry name" value="AGROPINE SYNTHESIS REDUCTASE"/>
    <property type="match status" value="1"/>
</dbReference>
<proteinExistence type="inferred from homology"/>
<dbReference type="Proteomes" id="UP000559404">
    <property type="component" value="Unassembled WGS sequence"/>
</dbReference>
<evidence type="ECO:0000256" key="1">
    <source>
        <dbReference type="RuleBase" id="RU000363"/>
    </source>
</evidence>
<dbReference type="SUPFAM" id="SSF51735">
    <property type="entry name" value="NAD(P)-binding Rossmann-fold domains"/>
    <property type="match status" value="1"/>
</dbReference>
<evidence type="ECO:0000313" key="2">
    <source>
        <dbReference type="EMBL" id="MBA4613534.1"/>
    </source>
</evidence>
<protein>
    <submittedName>
        <fullName evidence="2">SDR family NAD(P)-dependent oxidoreductase</fullName>
    </submittedName>
</protein>
<sequence>MVSGASRGIGLAIARTLLAKGYSVSAGARDPERAKAGLKGAPGGDKLLCARYDAADRTSHEAWLGATLDRFGRLDGLVNNAGTSNTFSIEEGEEAELDALWAINVKGPLFLTRICLPHLKAAGNGRVINVASLSGKRVRNENIAYNMTKHAVMALTHGTRRIGWDHGVRATAICPSFVATDLTDGVTKITREEMIDPEDFAEITALAMALPNTAAMAEMLVNCRLEDTL</sequence>
<organism evidence="2 3">
    <name type="scientific">Stappia taiwanensis</name>
    <dbReference type="NCBI Taxonomy" id="992267"/>
    <lineage>
        <taxon>Bacteria</taxon>
        <taxon>Pseudomonadati</taxon>
        <taxon>Pseudomonadota</taxon>
        <taxon>Alphaproteobacteria</taxon>
        <taxon>Hyphomicrobiales</taxon>
        <taxon>Stappiaceae</taxon>
        <taxon>Stappia</taxon>
    </lineage>
</organism>
<comment type="similarity">
    <text evidence="1">Belongs to the short-chain dehydrogenases/reductases (SDR) family.</text>
</comment>
<gene>
    <name evidence="2" type="ORF">H1W37_17895</name>
</gene>
<name>A0A838Y2X2_9HYPH</name>
<dbReference type="PRINTS" id="PR00081">
    <property type="entry name" value="GDHRDH"/>
</dbReference>
<accession>A0A838Y2X2</accession>
<keyword evidence="3" id="KW-1185">Reference proteome</keyword>
<dbReference type="AlphaFoldDB" id="A0A838Y2X2"/>
<reference evidence="2 3" key="2">
    <citation type="submission" date="2020-08" db="EMBL/GenBank/DDBJ databases">
        <title>Stappia taiwanensis sp. nov., isolated from a coastal thermal spring.</title>
        <authorList>
            <person name="Kampfer P."/>
        </authorList>
    </citation>
    <scope>NUCLEOTIDE SEQUENCE [LARGE SCALE GENOMIC DNA]</scope>
    <source>
        <strain evidence="2 3">DSM 23284</strain>
    </source>
</reference>
<dbReference type="InterPro" id="IPR020904">
    <property type="entry name" value="Sc_DH/Rdtase_CS"/>
</dbReference>
<reference evidence="2 3" key="1">
    <citation type="submission" date="2020-07" db="EMBL/GenBank/DDBJ databases">
        <authorList>
            <person name="Li M."/>
        </authorList>
    </citation>
    <scope>NUCLEOTIDE SEQUENCE [LARGE SCALE GENOMIC DNA]</scope>
    <source>
        <strain evidence="2 3">DSM 23284</strain>
    </source>
</reference>
<comment type="caution">
    <text evidence="2">The sequence shown here is derived from an EMBL/GenBank/DDBJ whole genome shotgun (WGS) entry which is preliminary data.</text>
</comment>
<dbReference type="EMBL" id="JACEON010000020">
    <property type="protein sequence ID" value="MBA4613534.1"/>
    <property type="molecule type" value="Genomic_DNA"/>
</dbReference>
<dbReference type="Gene3D" id="3.40.50.720">
    <property type="entry name" value="NAD(P)-binding Rossmann-like Domain"/>
    <property type="match status" value="1"/>
</dbReference>
<dbReference type="InterPro" id="IPR036291">
    <property type="entry name" value="NAD(P)-bd_dom_sf"/>
</dbReference>
<dbReference type="PROSITE" id="PS00061">
    <property type="entry name" value="ADH_SHORT"/>
    <property type="match status" value="1"/>
</dbReference>
<dbReference type="PANTHER" id="PTHR43976">
    <property type="entry name" value="SHORT CHAIN DEHYDROGENASE"/>
    <property type="match status" value="1"/>
</dbReference>
<dbReference type="Pfam" id="PF00106">
    <property type="entry name" value="adh_short"/>
    <property type="match status" value="1"/>
</dbReference>
<evidence type="ECO:0000313" key="3">
    <source>
        <dbReference type="Proteomes" id="UP000559404"/>
    </source>
</evidence>
<dbReference type="InterPro" id="IPR002347">
    <property type="entry name" value="SDR_fam"/>
</dbReference>
<dbReference type="PRINTS" id="PR00080">
    <property type="entry name" value="SDRFAMILY"/>
</dbReference>
<dbReference type="InterPro" id="IPR051911">
    <property type="entry name" value="SDR_oxidoreductase"/>
</dbReference>